<evidence type="ECO:0000259" key="15">
    <source>
        <dbReference type="SMART" id="SM00181"/>
    </source>
</evidence>
<accession>A0A158QWS6</accession>
<dbReference type="InterPro" id="IPR002172">
    <property type="entry name" value="LDrepeatLR_classA_rpt"/>
</dbReference>
<dbReference type="Gene3D" id="2.120.10.30">
    <property type="entry name" value="TolB, C-terminal domain"/>
    <property type="match status" value="2"/>
</dbReference>
<evidence type="ECO:0000256" key="2">
    <source>
        <dbReference type="ARBA" id="ARBA00004479"/>
    </source>
</evidence>
<feature type="disulfide bond" evidence="13">
    <location>
        <begin position="105"/>
        <end position="123"/>
    </location>
</feature>
<dbReference type="SUPFAM" id="SSF57424">
    <property type="entry name" value="LDL receptor-like module"/>
    <property type="match status" value="6"/>
</dbReference>
<evidence type="ECO:0000256" key="4">
    <source>
        <dbReference type="ARBA" id="ARBA00022583"/>
    </source>
</evidence>
<feature type="transmembrane region" description="Helical" evidence="14">
    <location>
        <begin position="38"/>
        <end position="59"/>
    </location>
</feature>
<dbReference type="AlphaFoldDB" id="A0A158QWS6"/>
<feature type="disulfide bond" evidence="13">
    <location>
        <begin position="98"/>
        <end position="110"/>
    </location>
</feature>
<evidence type="ECO:0000256" key="10">
    <source>
        <dbReference type="ARBA" id="ARBA00023157"/>
    </source>
</evidence>
<feature type="domain" description="EGF-like" evidence="15">
    <location>
        <begin position="549"/>
        <end position="585"/>
    </location>
</feature>
<dbReference type="Pfam" id="PF00057">
    <property type="entry name" value="Ldl_recept_a"/>
    <property type="match status" value="6"/>
</dbReference>
<evidence type="ECO:0000256" key="14">
    <source>
        <dbReference type="SAM" id="Phobius"/>
    </source>
</evidence>
<dbReference type="SUPFAM" id="SSF63829">
    <property type="entry name" value="Calcium-dependent phosphotriesterase"/>
    <property type="match status" value="1"/>
</dbReference>
<dbReference type="InterPro" id="IPR000033">
    <property type="entry name" value="LDLR_classB_rpt"/>
</dbReference>
<evidence type="ECO:0000256" key="3">
    <source>
        <dbReference type="ARBA" id="ARBA00022536"/>
    </source>
</evidence>
<evidence type="ECO:0000313" key="16">
    <source>
        <dbReference type="WBParaSite" id="NBR_0000573101-mRNA-1"/>
    </source>
</evidence>
<feature type="disulfide bond" evidence="13">
    <location>
        <begin position="707"/>
        <end position="725"/>
    </location>
</feature>
<feature type="domain" description="EGF-like" evidence="15">
    <location>
        <begin position="741"/>
        <end position="777"/>
    </location>
</feature>
<dbReference type="CDD" id="cd00112">
    <property type="entry name" value="LDLa"/>
    <property type="match status" value="6"/>
</dbReference>
<dbReference type="InterPro" id="IPR023415">
    <property type="entry name" value="LDLR_class-A_CS"/>
</dbReference>
<dbReference type="InterPro" id="IPR051221">
    <property type="entry name" value="LDLR-related"/>
</dbReference>
<dbReference type="InterPro" id="IPR011042">
    <property type="entry name" value="6-blade_b-propeller_TolB-like"/>
</dbReference>
<evidence type="ECO:0000256" key="7">
    <source>
        <dbReference type="ARBA" id="ARBA00022737"/>
    </source>
</evidence>
<keyword evidence="7" id="KW-0677">Repeat</keyword>
<dbReference type="InterPro" id="IPR036055">
    <property type="entry name" value="LDL_receptor-like_sf"/>
</dbReference>
<feature type="domain" description="EGF-like" evidence="15">
    <location>
        <begin position="180"/>
        <end position="216"/>
    </location>
</feature>
<protein>
    <submittedName>
        <fullName evidence="16">EGF-like domain-containing protein</fullName>
    </submittedName>
</protein>
<evidence type="ECO:0000256" key="6">
    <source>
        <dbReference type="ARBA" id="ARBA00022729"/>
    </source>
</evidence>
<evidence type="ECO:0000256" key="11">
    <source>
        <dbReference type="ARBA" id="ARBA00023170"/>
    </source>
</evidence>
<keyword evidence="5 14" id="KW-0812">Transmembrane</keyword>
<comment type="subcellular location">
    <subcellularLocation>
        <location evidence="1">Endomembrane system</location>
    </subcellularLocation>
    <subcellularLocation>
        <location evidence="2">Membrane</location>
        <topology evidence="2">Single-pass type I membrane protein</topology>
    </subcellularLocation>
</comment>
<keyword evidence="12" id="KW-0325">Glycoprotein</keyword>
<sequence length="827" mass="92967">LFDIFDFIFFASFCRLTFFVDFCVVIDSGYVYICPALVHFLIFYFFFYFFIFYSIFYSAGCGTAQFSCDGRCVPLKWKCDGETDCADGSDELSFCARCASDEFRCQSGRCLPKSYLCDGTADCGINGQEDRSDEDPSICLHKASCPPNFYSCRHEARCIHLSQFCNGIADCNDRSDEHHKCEDWHNITCHYGVGLTLDGPVCYCPTDQVSVGDRCEPEQKCQAPICSQLCRDLDNGLVECECRDGFKPNGSYCDPRDPLGNLVALIGNTFAMTSSVKWDEFPGRYLRTVNQNRRVIAATMNTNRDWICYLMAAVKVVRKMGGDWARIASRRDGVLIVRSLQDPRTYAFMECSRITKKSMKVMVTDISASFPFDEVRSFRHDPIGDNWLFLVGRTRLVICRNAEPVMKKCRIIVDDVDIEDFVVDSSVGLIFYSTIGRGAGVWRVRYENNTKISMSERALQMPGGLAVDPYSRTLYYTDRYFERIFAIDYDRNGTTRSVVHDKRLKYSTSLTFFADYLYVPSRAELVRVDTVTSQLEAVDFHSSLEVDRGCLSGNGGCSDICVADGESGKLCLCSDGTSLINGKCTTNAIGESVLLYSRLSPMWIHGVRFDSSAHTRTAVFTVDSLTDEIYVFDEARSIIYKRALQGGNITVITKNGVRHLTCMTFDSASGNLYYGTRPNGFSSSRAPLKFVSIVSSELTWTERIPRCDSMTCIPKHLLCDGRADCEDRSDEKWTVCKESRECDADHFQCLTGQCIPLRWACDGRANCRDGSDELHCLEGCRIGREFRCDPSSACLPIALKCDGVPDCANGFDEQNCANITKVLIIQP</sequence>
<dbReference type="GO" id="GO:0043235">
    <property type="term" value="C:receptor complex"/>
    <property type="evidence" value="ECO:0007669"/>
    <property type="project" value="TreeGrafter"/>
</dbReference>
<dbReference type="GO" id="GO:0006897">
    <property type="term" value="P:endocytosis"/>
    <property type="evidence" value="ECO:0007669"/>
    <property type="project" value="UniProtKB-KW"/>
</dbReference>
<feature type="disulfide bond" evidence="13">
    <location>
        <begin position="761"/>
        <end position="776"/>
    </location>
</feature>
<dbReference type="PROSITE" id="PS50068">
    <property type="entry name" value="LDLRA_2"/>
    <property type="match status" value="6"/>
</dbReference>
<organism evidence="16">
    <name type="scientific">Nippostrongylus brasiliensis</name>
    <name type="common">Rat hookworm</name>
    <dbReference type="NCBI Taxonomy" id="27835"/>
    <lineage>
        <taxon>Eukaryota</taxon>
        <taxon>Metazoa</taxon>
        <taxon>Ecdysozoa</taxon>
        <taxon>Nematoda</taxon>
        <taxon>Chromadorea</taxon>
        <taxon>Rhabditida</taxon>
        <taxon>Rhabditina</taxon>
        <taxon>Rhabditomorpha</taxon>
        <taxon>Strongyloidea</taxon>
        <taxon>Heligmosomidae</taxon>
        <taxon>Nippostrongylus</taxon>
    </lineage>
</organism>
<feature type="disulfide bond" evidence="13">
    <location>
        <begin position="749"/>
        <end position="767"/>
    </location>
</feature>
<feature type="transmembrane region" description="Helical" evidence="14">
    <location>
        <begin position="6"/>
        <end position="26"/>
    </location>
</feature>
<dbReference type="SMART" id="SM00135">
    <property type="entry name" value="LY"/>
    <property type="match status" value="1"/>
</dbReference>
<dbReference type="FunFam" id="4.10.400.10:FF:000034">
    <property type="entry name" value="Low-density lipoprotein receptor-related protein 2"/>
    <property type="match status" value="1"/>
</dbReference>
<evidence type="ECO:0000256" key="12">
    <source>
        <dbReference type="ARBA" id="ARBA00023180"/>
    </source>
</evidence>
<dbReference type="SMART" id="SM00192">
    <property type="entry name" value="LDLa"/>
    <property type="match status" value="6"/>
</dbReference>
<feature type="disulfide bond" evidence="13">
    <location>
        <begin position="742"/>
        <end position="754"/>
    </location>
</feature>
<keyword evidence="6" id="KW-0732">Signal</keyword>
<dbReference type="PANTHER" id="PTHR22722">
    <property type="entry name" value="LOW-DENSITY LIPOPROTEIN RECEPTOR-RELATED PROTEIN 2-RELATED"/>
    <property type="match status" value="1"/>
</dbReference>
<dbReference type="PANTHER" id="PTHR22722:SF15">
    <property type="entry name" value="LOW-DENSITY LIPOPROTEIN RECEPTOR-RELATED"/>
    <property type="match status" value="1"/>
</dbReference>
<keyword evidence="4" id="KW-0254">Endocytosis</keyword>
<keyword evidence="10 13" id="KW-1015">Disulfide bond</keyword>
<feature type="domain" description="EGF-like" evidence="15">
    <location>
        <begin position="220"/>
        <end position="254"/>
    </location>
</feature>
<reference evidence="16" key="1">
    <citation type="submission" date="2016-04" db="UniProtKB">
        <authorList>
            <consortium name="WormBaseParasite"/>
        </authorList>
    </citation>
    <scope>IDENTIFICATION</scope>
</reference>
<evidence type="ECO:0000256" key="1">
    <source>
        <dbReference type="ARBA" id="ARBA00004308"/>
    </source>
</evidence>
<dbReference type="InterPro" id="IPR000742">
    <property type="entry name" value="EGF"/>
</dbReference>
<dbReference type="PRINTS" id="PR00261">
    <property type="entry name" value="LDLRECEPTOR"/>
</dbReference>
<comment type="caution">
    <text evidence="13">Lacks conserved residue(s) required for the propagation of feature annotation.</text>
</comment>
<dbReference type="OMA" id="NRHCVGR"/>
<feature type="disulfide bond" evidence="13">
    <location>
        <begin position="801"/>
        <end position="816"/>
    </location>
</feature>
<evidence type="ECO:0000256" key="8">
    <source>
        <dbReference type="ARBA" id="ARBA00022989"/>
    </source>
</evidence>
<dbReference type="GO" id="GO:0005886">
    <property type="term" value="C:plasma membrane"/>
    <property type="evidence" value="ECO:0007669"/>
    <property type="project" value="TreeGrafter"/>
</dbReference>
<dbReference type="WBParaSite" id="NBR_0000573101-mRNA-1">
    <property type="protein sequence ID" value="NBR_0000573101-mRNA-1"/>
    <property type="gene ID" value="NBR_0000573101"/>
</dbReference>
<dbReference type="SMART" id="SM00181">
    <property type="entry name" value="EGF"/>
    <property type="match status" value="4"/>
</dbReference>
<keyword evidence="8 14" id="KW-1133">Transmembrane helix</keyword>
<evidence type="ECO:0000256" key="5">
    <source>
        <dbReference type="ARBA" id="ARBA00022692"/>
    </source>
</evidence>
<keyword evidence="11" id="KW-0675">Receptor</keyword>
<dbReference type="PROSITE" id="PS01209">
    <property type="entry name" value="LDLRA_1"/>
    <property type="match status" value="1"/>
</dbReference>
<evidence type="ECO:0000256" key="9">
    <source>
        <dbReference type="ARBA" id="ARBA00023136"/>
    </source>
</evidence>
<dbReference type="Gene3D" id="4.10.400.10">
    <property type="entry name" value="Low-density Lipoprotein Receptor"/>
    <property type="match status" value="6"/>
</dbReference>
<dbReference type="SUPFAM" id="SSF101898">
    <property type="entry name" value="NHL repeat"/>
    <property type="match status" value="1"/>
</dbReference>
<proteinExistence type="predicted"/>
<evidence type="ECO:0000256" key="13">
    <source>
        <dbReference type="PROSITE-ProRule" id="PRU00124"/>
    </source>
</evidence>
<keyword evidence="3" id="KW-0245">EGF-like domain</keyword>
<name>A0A158QWS6_NIPBR</name>
<keyword evidence="9 14" id="KW-0472">Membrane</keyword>